<reference evidence="2 3" key="1">
    <citation type="journal article" date="2019" name="Commun. Biol.">
        <title>The bagworm genome reveals a unique fibroin gene that provides high tensile strength.</title>
        <authorList>
            <person name="Kono N."/>
            <person name="Nakamura H."/>
            <person name="Ohtoshi R."/>
            <person name="Tomita M."/>
            <person name="Numata K."/>
            <person name="Arakawa K."/>
        </authorList>
    </citation>
    <scope>NUCLEOTIDE SEQUENCE [LARGE SCALE GENOMIC DNA]</scope>
</reference>
<dbReference type="Proteomes" id="UP000299102">
    <property type="component" value="Unassembled WGS sequence"/>
</dbReference>
<organism evidence="2 3">
    <name type="scientific">Eumeta variegata</name>
    <name type="common">Bagworm moth</name>
    <name type="synonym">Eumeta japonica</name>
    <dbReference type="NCBI Taxonomy" id="151549"/>
    <lineage>
        <taxon>Eukaryota</taxon>
        <taxon>Metazoa</taxon>
        <taxon>Ecdysozoa</taxon>
        <taxon>Arthropoda</taxon>
        <taxon>Hexapoda</taxon>
        <taxon>Insecta</taxon>
        <taxon>Pterygota</taxon>
        <taxon>Neoptera</taxon>
        <taxon>Endopterygota</taxon>
        <taxon>Lepidoptera</taxon>
        <taxon>Glossata</taxon>
        <taxon>Ditrysia</taxon>
        <taxon>Tineoidea</taxon>
        <taxon>Psychidae</taxon>
        <taxon>Oiketicinae</taxon>
        <taxon>Eumeta</taxon>
    </lineage>
</organism>
<feature type="region of interest" description="Disordered" evidence="1">
    <location>
        <begin position="228"/>
        <end position="252"/>
    </location>
</feature>
<accession>A0A4C1YW09</accession>
<sequence>MNVKQSGFTKDRSTSEASVKLRQIFDAWEDSRDAIGVFCDLSKAFDYVHYDTLIRKLHQYGITGRSLGLLKYYLSDEFKVTSTKLGARNVDRFLSLADSNFVDDVSDDLKCFLADKKNDSDVACARSNMGLSQPDHDTFHATLLELEREKLRGQRVIKVQAWETRRVDWRRVRTAATDRRKRSGKVTIRPVLNGTVSFFGTRSRCPQERLRDAELSSFQIDGLAAEPTSSRCSSSAADTAFDVDATTAGDRP</sequence>
<feature type="compositionally biased region" description="Low complexity" evidence="1">
    <location>
        <begin position="233"/>
        <end position="252"/>
    </location>
</feature>
<gene>
    <name evidence="2" type="ORF">EVAR_37986_1</name>
</gene>
<evidence type="ECO:0000313" key="2">
    <source>
        <dbReference type="EMBL" id="GBP80308.1"/>
    </source>
</evidence>
<protein>
    <submittedName>
        <fullName evidence="2">Uncharacterized protein</fullName>
    </submittedName>
</protein>
<keyword evidence="3" id="KW-1185">Reference proteome</keyword>
<evidence type="ECO:0000256" key="1">
    <source>
        <dbReference type="SAM" id="MobiDB-lite"/>
    </source>
</evidence>
<name>A0A4C1YW09_EUMVA</name>
<evidence type="ECO:0000313" key="3">
    <source>
        <dbReference type="Proteomes" id="UP000299102"/>
    </source>
</evidence>
<dbReference type="AlphaFoldDB" id="A0A4C1YW09"/>
<dbReference type="STRING" id="151549.A0A4C1YW09"/>
<comment type="caution">
    <text evidence="2">The sequence shown here is derived from an EMBL/GenBank/DDBJ whole genome shotgun (WGS) entry which is preliminary data.</text>
</comment>
<dbReference type="EMBL" id="BGZK01001455">
    <property type="protein sequence ID" value="GBP80308.1"/>
    <property type="molecule type" value="Genomic_DNA"/>
</dbReference>
<dbReference type="OrthoDB" id="414730at2759"/>
<proteinExistence type="predicted"/>